<dbReference type="InterPro" id="IPR001245">
    <property type="entry name" value="Ser-Thr/Tyr_kinase_cat_dom"/>
</dbReference>
<dbReference type="Pfam" id="PF07714">
    <property type="entry name" value="PK_Tyr_Ser-Thr"/>
    <property type="match status" value="1"/>
</dbReference>
<dbReference type="Proteomes" id="UP001085076">
    <property type="component" value="Miscellaneous, Linkage group lg10"/>
</dbReference>
<dbReference type="EMBL" id="JAGGNH010000010">
    <property type="protein sequence ID" value="KAJ0962432.1"/>
    <property type="molecule type" value="Genomic_DNA"/>
</dbReference>
<sequence length="201" mass="22358">MLVGTLLKPGNSFVIATITWGWRPAVLRNGIGGVVLDWRWLVRLAAGEFGYLTTKSDVYSFGVVLLEMLSGRRAVDKNSLSGEHNLVESVRPYLTSKHKFFRVLDTRLEGQYFLGGAQKVATLALQCLLMKVRYRPNMDEVVSALEQLQDAKDTTKSTPDEGKDSNQKQANNGQRTRRRSSEDVGNGKAAYPRSSTSPLYS</sequence>
<organism evidence="3 4">
    <name type="scientific">Dioscorea zingiberensis</name>
    <dbReference type="NCBI Taxonomy" id="325984"/>
    <lineage>
        <taxon>Eukaryota</taxon>
        <taxon>Viridiplantae</taxon>
        <taxon>Streptophyta</taxon>
        <taxon>Embryophyta</taxon>
        <taxon>Tracheophyta</taxon>
        <taxon>Spermatophyta</taxon>
        <taxon>Magnoliopsida</taxon>
        <taxon>Liliopsida</taxon>
        <taxon>Dioscoreales</taxon>
        <taxon>Dioscoreaceae</taxon>
        <taxon>Dioscorea</taxon>
    </lineage>
</organism>
<dbReference type="InterPro" id="IPR011009">
    <property type="entry name" value="Kinase-like_dom_sf"/>
</dbReference>
<keyword evidence="4" id="KW-1185">Reference proteome</keyword>
<comment type="caution">
    <text evidence="3">The sequence shown here is derived from an EMBL/GenBank/DDBJ whole genome shotgun (WGS) entry which is preliminary data.</text>
</comment>
<proteinExistence type="predicted"/>
<dbReference type="SUPFAM" id="SSF56112">
    <property type="entry name" value="Protein kinase-like (PK-like)"/>
    <property type="match status" value="1"/>
</dbReference>
<evidence type="ECO:0000313" key="4">
    <source>
        <dbReference type="Proteomes" id="UP001085076"/>
    </source>
</evidence>
<accession>A0A9D5H3Y4</accession>
<dbReference type="AlphaFoldDB" id="A0A9D5H3Y4"/>
<dbReference type="OrthoDB" id="1936432at2759"/>
<reference evidence="3" key="2">
    <citation type="journal article" date="2022" name="Hortic Res">
        <title>The genome of Dioscorea zingiberensis sheds light on the biosynthesis, origin and evolution of the medicinally important diosgenin saponins.</title>
        <authorList>
            <person name="Li Y."/>
            <person name="Tan C."/>
            <person name="Li Z."/>
            <person name="Guo J."/>
            <person name="Li S."/>
            <person name="Chen X."/>
            <person name="Wang C."/>
            <person name="Dai X."/>
            <person name="Yang H."/>
            <person name="Song W."/>
            <person name="Hou L."/>
            <person name="Xu J."/>
            <person name="Tong Z."/>
            <person name="Xu A."/>
            <person name="Yuan X."/>
            <person name="Wang W."/>
            <person name="Yang Q."/>
            <person name="Chen L."/>
            <person name="Sun Z."/>
            <person name="Wang K."/>
            <person name="Pan B."/>
            <person name="Chen J."/>
            <person name="Bao Y."/>
            <person name="Liu F."/>
            <person name="Qi X."/>
            <person name="Gang D.R."/>
            <person name="Wen J."/>
            <person name="Li J."/>
        </authorList>
    </citation>
    <scope>NUCLEOTIDE SEQUENCE</scope>
    <source>
        <strain evidence="3">Dzin_1.0</strain>
    </source>
</reference>
<feature type="region of interest" description="Disordered" evidence="1">
    <location>
        <begin position="149"/>
        <end position="201"/>
    </location>
</feature>
<evidence type="ECO:0000313" key="3">
    <source>
        <dbReference type="EMBL" id="KAJ0962432.1"/>
    </source>
</evidence>
<reference evidence="3" key="1">
    <citation type="submission" date="2021-03" db="EMBL/GenBank/DDBJ databases">
        <authorList>
            <person name="Li Z."/>
            <person name="Yang C."/>
        </authorList>
    </citation>
    <scope>NUCLEOTIDE SEQUENCE</scope>
    <source>
        <strain evidence="3">Dzin_1.0</strain>
        <tissue evidence="3">Leaf</tissue>
    </source>
</reference>
<gene>
    <name evidence="3" type="ORF">J5N97_030260</name>
</gene>
<evidence type="ECO:0000259" key="2">
    <source>
        <dbReference type="Pfam" id="PF07714"/>
    </source>
</evidence>
<protein>
    <recommendedName>
        <fullName evidence="2">Serine-threonine/tyrosine-protein kinase catalytic domain-containing protein</fullName>
    </recommendedName>
</protein>
<feature type="domain" description="Serine-threonine/tyrosine-protein kinase catalytic" evidence="2">
    <location>
        <begin position="49"/>
        <end position="145"/>
    </location>
</feature>
<dbReference type="GO" id="GO:0004672">
    <property type="term" value="F:protein kinase activity"/>
    <property type="evidence" value="ECO:0007669"/>
    <property type="project" value="InterPro"/>
</dbReference>
<dbReference type="InterPro" id="IPR050823">
    <property type="entry name" value="Plant_Ser_Thr_Prot_Kinase"/>
</dbReference>
<feature type="compositionally biased region" description="Basic and acidic residues" evidence="1">
    <location>
        <begin position="149"/>
        <end position="166"/>
    </location>
</feature>
<dbReference type="Gene3D" id="1.10.510.10">
    <property type="entry name" value="Transferase(Phosphotransferase) domain 1"/>
    <property type="match status" value="1"/>
</dbReference>
<evidence type="ECO:0000256" key="1">
    <source>
        <dbReference type="SAM" id="MobiDB-lite"/>
    </source>
</evidence>
<name>A0A9D5H3Y4_9LILI</name>
<dbReference type="PANTHER" id="PTHR45621">
    <property type="entry name" value="OS01G0588500 PROTEIN-RELATED"/>
    <property type="match status" value="1"/>
</dbReference>